<evidence type="ECO:0000313" key="3">
    <source>
        <dbReference type="Proteomes" id="UP001530377"/>
    </source>
</evidence>
<organism evidence="2 3">
    <name type="scientific">Cyclostephanos tholiformis</name>
    <dbReference type="NCBI Taxonomy" id="382380"/>
    <lineage>
        <taxon>Eukaryota</taxon>
        <taxon>Sar</taxon>
        <taxon>Stramenopiles</taxon>
        <taxon>Ochrophyta</taxon>
        <taxon>Bacillariophyta</taxon>
        <taxon>Coscinodiscophyceae</taxon>
        <taxon>Thalassiosirophycidae</taxon>
        <taxon>Stephanodiscales</taxon>
        <taxon>Stephanodiscaceae</taxon>
        <taxon>Cyclostephanos</taxon>
    </lineage>
</organism>
<protein>
    <submittedName>
        <fullName evidence="2">Uncharacterized protein</fullName>
    </submittedName>
</protein>
<evidence type="ECO:0000256" key="1">
    <source>
        <dbReference type="SAM" id="MobiDB-lite"/>
    </source>
</evidence>
<name>A0ABD3R3E6_9STRA</name>
<feature type="compositionally biased region" description="Acidic residues" evidence="1">
    <location>
        <begin position="39"/>
        <end position="50"/>
    </location>
</feature>
<comment type="caution">
    <text evidence="2">The sequence shown here is derived from an EMBL/GenBank/DDBJ whole genome shotgun (WGS) entry which is preliminary data.</text>
</comment>
<feature type="region of interest" description="Disordered" evidence="1">
    <location>
        <begin position="1"/>
        <end position="60"/>
    </location>
</feature>
<feature type="compositionally biased region" description="Low complexity" evidence="1">
    <location>
        <begin position="14"/>
        <end position="34"/>
    </location>
</feature>
<feature type="region of interest" description="Disordered" evidence="1">
    <location>
        <begin position="79"/>
        <end position="119"/>
    </location>
</feature>
<keyword evidence="3" id="KW-1185">Reference proteome</keyword>
<accession>A0ABD3R3E6</accession>
<dbReference type="EMBL" id="JALLPB020000676">
    <property type="protein sequence ID" value="KAL3807068.1"/>
    <property type="molecule type" value="Genomic_DNA"/>
</dbReference>
<reference evidence="2 3" key="1">
    <citation type="submission" date="2024-10" db="EMBL/GenBank/DDBJ databases">
        <title>Updated reference genomes for cyclostephanoid diatoms.</title>
        <authorList>
            <person name="Roberts W.R."/>
            <person name="Alverson A.J."/>
        </authorList>
    </citation>
    <scope>NUCLEOTIDE SEQUENCE [LARGE SCALE GENOMIC DNA]</scope>
    <source>
        <strain evidence="2 3">AJA228-03</strain>
    </source>
</reference>
<dbReference type="AlphaFoldDB" id="A0ABD3R3E6"/>
<gene>
    <name evidence="2" type="ORF">ACHAXA_006660</name>
</gene>
<proteinExistence type="predicted"/>
<evidence type="ECO:0000313" key="2">
    <source>
        <dbReference type="EMBL" id="KAL3807068.1"/>
    </source>
</evidence>
<dbReference type="Proteomes" id="UP001530377">
    <property type="component" value="Unassembled WGS sequence"/>
</dbReference>
<sequence>MGRGGGDDDVDDFPSSAGASTPSSSSYSSSSKMGPAGGNDDEDADNDGDGDALLTSKDMRELNSKYETLRCNAMEGITNNLLRASLGDNDDDGITRRRGGRDDEDKNDESSSISKDEARRIMEYAIEEDRIMEMRELRNKRKGELVNEWEARVNEVEGGGGDGRGFVIQRLR</sequence>